<dbReference type="CDD" id="cd01335">
    <property type="entry name" value="Radical_SAM"/>
    <property type="match status" value="1"/>
</dbReference>
<dbReference type="SMART" id="SM00729">
    <property type="entry name" value="Elp3"/>
    <property type="match status" value="1"/>
</dbReference>
<dbReference type="InterPro" id="IPR050377">
    <property type="entry name" value="Radical_SAM_PqqE_MftC-like"/>
</dbReference>
<dbReference type="Pfam" id="PF13186">
    <property type="entry name" value="SPASM"/>
    <property type="match status" value="1"/>
</dbReference>
<dbReference type="InterPro" id="IPR007197">
    <property type="entry name" value="rSAM"/>
</dbReference>
<dbReference type="InterPro" id="IPR013785">
    <property type="entry name" value="Aldolase_TIM"/>
</dbReference>
<dbReference type="InterPro" id="IPR006638">
    <property type="entry name" value="Elp3/MiaA/NifB-like_rSAM"/>
</dbReference>
<organism evidence="8">
    <name type="scientific">bioreactor metagenome</name>
    <dbReference type="NCBI Taxonomy" id="1076179"/>
    <lineage>
        <taxon>unclassified sequences</taxon>
        <taxon>metagenomes</taxon>
        <taxon>ecological metagenomes</taxon>
    </lineage>
</organism>
<proteinExistence type="predicted"/>
<keyword evidence="6" id="KW-0411">Iron-sulfur</keyword>
<keyword evidence="8" id="KW-0560">Oxidoreductase</keyword>
<dbReference type="InterPro" id="IPR058240">
    <property type="entry name" value="rSAM_sf"/>
</dbReference>
<evidence type="ECO:0000256" key="6">
    <source>
        <dbReference type="ARBA" id="ARBA00023014"/>
    </source>
</evidence>
<dbReference type="Pfam" id="PF04055">
    <property type="entry name" value="Radical_SAM"/>
    <property type="match status" value="1"/>
</dbReference>
<evidence type="ECO:0000256" key="1">
    <source>
        <dbReference type="ARBA" id="ARBA00001966"/>
    </source>
</evidence>
<dbReference type="SFLD" id="SFLDG01067">
    <property type="entry name" value="SPASM/twitch_domain_containing"/>
    <property type="match status" value="1"/>
</dbReference>
<dbReference type="EC" id="1.21.98.-" evidence="8"/>
<keyword evidence="4" id="KW-0479">Metal-binding</keyword>
<dbReference type="SFLD" id="SFLDG01386">
    <property type="entry name" value="main_SPASM_domain-containing"/>
    <property type="match status" value="1"/>
</dbReference>
<evidence type="ECO:0000256" key="2">
    <source>
        <dbReference type="ARBA" id="ARBA00022485"/>
    </source>
</evidence>
<dbReference type="InterPro" id="IPR017200">
    <property type="entry name" value="PqqE-like"/>
</dbReference>
<evidence type="ECO:0000256" key="3">
    <source>
        <dbReference type="ARBA" id="ARBA00022691"/>
    </source>
</evidence>
<dbReference type="GO" id="GO:0046872">
    <property type="term" value="F:metal ion binding"/>
    <property type="evidence" value="ECO:0007669"/>
    <property type="project" value="UniProtKB-KW"/>
</dbReference>
<dbReference type="PROSITE" id="PS51918">
    <property type="entry name" value="RADICAL_SAM"/>
    <property type="match status" value="1"/>
</dbReference>
<reference evidence="8" key="1">
    <citation type="submission" date="2019-08" db="EMBL/GenBank/DDBJ databases">
        <authorList>
            <person name="Kucharzyk K."/>
            <person name="Murdoch R.W."/>
            <person name="Higgins S."/>
            <person name="Loffler F."/>
        </authorList>
    </citation>
    <scope>NUCLEOTIDE SEQUENCE</scope>
</reference>
<dbReference type="InterPro" id="IPR023885">
    <property type="entry name" value="4Fe4S-binding_SPASM_dom"/>
</dbReference>
<keyword evidence="5" id="KW-0408">Iron</keyword>
<dbReference type="GO" id="GO:0051539">
    <property type="term" value="F:4 iron, 4 sulfur cluster binding"/>
    <property type="evidence" value="ECO:0007669"/>
    <property type="project" value="UniProtKB-KW"/>
</dbReference>
<dbReference type="SUPFAM" id="SSF102114">
    <property type="entry name" value="Radical SAM enzymes"/>
    <property type="match status" value="1"/>
</dbReference>
<dbReference type="SFLD" id="SFLDS00029">
    <property type="entry name" value="Radical_SAM"/>
    <property type="match status" value="1"/>
</dbReference>
<dbReference type="PIRSF" id="PIRSF037420">
    <property type="entry name" value="PQQ_syn_pqqE"/>
    <property type="match status" value="1"/>
</dbReference>
<dbReference type="AlphaFoldDB" id="A0A644X2K9"/>
<dbReference type="NCBIfam" id="TIGR04085">
    <property type="entry name" value="rSAM_more_4Fe4S"/>
    <property type="match status" value="1"/>
</dbReference>
<keyword evidence="2" id="KW-0004">4Fe-4S</keyword>
<comment type="caution">
    <text evidence="8">The sequence shown here is derived from an EMBL/GenBank/DDBJ whole genome shotgun (WGS) entry which is preliminary data.</text>
</comment>
<comment type="cofactor">
    <cofactor evidence="1">
        <name>[4Fe-4S] cluster</name>
        <dbReference type="ChEBI" id="CHEBI:49883"/>
    </cofactor>
</comment>
<evidence type="ECO:0000256" key="5">
    <source>
        <dbReference type="ARBA" id="ARBA00023004"/>
    </source>
</evidence>
<evidence type="ECO:0000313" key="8">
    <source>
        <dbReference type="EMBL" id="MPM08394.1"/>
    </source>
</evidence>
<dbReference type="PANTHER" id="PTHR11228">
    <property type="entry name" value="RADICAL SAM DOMAIN PROTEIN"/>
    <property type="match status" value="1"/>
</dbReference>
<evidence type="ECO:0000259" key="7">
    <source>
        <dbReference type="PROSITE" id="PS51918"/>
    </source>
</evidence>
<dbReference type="GO" id="GO:0016491">
    <property type="term" value="F:oxidoreductase activity"/>
    <property type="evidence" value="ECO:0007669"/>
    <property type="project" value="UniProtKB-KW"/>
</dbReference>
<feature type="domain" description="Radical SAM core" evidence="7">
    <location>
        <begin position="5"/>
        <end position="227"/>
    </location>
</feature>
<dbReference type="PANTHER" id="PTHR11228:SF7">
    <property type="entry name" value="PQQA PEPTIDE CYCLASE"/>
    <property type="match status" value="1"/>
</dbReference>
<evidence type="ECO:0000256" key="4">
    <source>
        <dbReference type="ARBA" id="ARBA00022723"/>
    </source>
</evidence>
<name>A0A644X2K9_9ZZZZ</name>
<gene>
    <name evidence="8" type="primary">albA_4</name>
    <name evidence="8" type="ORF">SDC9_54706</name>
</gene>
<dbReference type="EMBL" id="VSSQ01001445">
    <property type="protein sequence ID" value="MPM08394.1"/>
    <property type="molecule type" value="Genomic_DNA"/>
</dbReference>
<protein>
    <submittedName>
        <fullName evidence="8">Antilisterial bacteriocin subtilosin biosynthesis protein AlbA</fullName>
        <ecNumber evidence="8">1.21.98.-</ecNumber>
    </submittedName>
</protein>
<sequence length="345" mass="38696">MKKNKTELPHISFETETRCNLRCRYCYNIWKMPGGEFPGEVTYRKARRVLKKLYRRAKVDHFTFTGGEPLMFDRLAELVLFVRLKGCTVTLISNGNAGTEADFRMLIKLRVGLFEFPFHSIDPEIHDRMAGVKGAHEKSKATIEMVQRLGGRVVAVIVLTKHNIPTLKETLLRLKEMNVASIMLNRFNIGGAGIQWAEDLMPSLQELRDAFAMVEKTIVEHKISLTSNVCTPICVLNPKDYPHIGFGHCSSDPKLKPITLDHHGNIRLCNHSPVYAGNIMESSFEEIFSNDYVKSWDEKEPDFCSGCGLYADCFAGCRAAAEQMGLTIRGADPVLQMVGAVKPGG</sequence>
<dbReference type="Gene3D" id="3.20.20.70">
    <property type="entry name" value="Aldolase class I"/>
    <property type="match status" value="1"/>
</dbReference>
<keyword evidence="3" id="KW-0949">S-adenosyl-L-methionine</keyword>
<accession>A0A644X2K9</accession>